<keyword evidence="2" id="KW-0472">Membrane</keyword>
<dbReference type="AlphaFoldDB" id="A0A368T3V6"/>
<evidence type="ECO:0000259" key="3">
    <source>
        <dbReference type="Pfam" id="PF02517"/>
    </source>
</evidence>
<dbReference type="GO" id="GO:0004175">
    <property type="term" value="F:endopeptidase activity"/>
    <property type="evidence" value="ECO:0007669"/>
    <property type="project" value="UniProtKB-ARBA"/>
</dbReference>
<evidence type="ECO:0000313" key="4">
    <source>
        <dbReference type="EMBL" id="RCV57336.1"/>
    </source>
</evidence>
<feature type="domain" description="CAAX prenyl protease 2/Lysostaphin resistance protein A-like" evidence="3">
    <location>
        <begin position="142"/>
        <end position="227"/>
    </location>
</feature>
<dbReference type="GO" id="GO:0080120">
    <property type="term" value="P:CAAX-box protein maturation"/>
    <property type="evidence" value="ECO:0007669"/>
    <property type="project" value="UniProtKB-ARBA"/>
</dbReference>
<name>A0A368T3V6_9ACTN</name>
<keyword evidence="5" id="KW-1185">Reference proteome</keyword>
<feature type="transmembrane region" description="Helical" evidence="2">
    <location>
        <begin position="30"/>
        <end position="55"/>
    </location>
</feature>
<dbReference type="OrthoDB" id="2357478at2"/>
<organism evidence="4 5">
    <name type="scientific">Marinitenerispora sediminis</name>
    <dbReference type="NCBI Taxonomy" id="1931232"/>
    <lineage>
        <taxon>Bacteria</taxon>
        <taxon>Bacillati</taxon>
        <taxon>Actinomycetota</taxon>
        <taxon>Actinomycetes</taxon>
        <taxon>Streptosporangiales</taxon>
        <taxon>Nocardiopsidaceae</taxon>
        <taxon>Marinitenerispora</taxon>
    </lineage>
</organism>
<feature type="transmembrane region" description="Helical" evidence="2">
    <location>
        <begin position="163"/>
        <end position="185"/>
    </location>
</feature>
<protein>
    <recommendedName>
        <fullName evidence="3">CAAX prenyl protease 2/Lysostaphin resistance protein A-like domain-containing protein</fullName>
    </recommendedName>
</protein>
<accession>A0A368T3V6</accession>
<reference evidence="4 5" key="1">
    <citation type="submission" date="2018-04" db="EMBL/GenBank/DDBJ databases">
        <title>Novel actinobacteria from marine sediment.</title>
        <authorList>
            <person name="Ng Z.Y."/>
            <person name="Tan G.Y.A."/>
        </authorList>
    </citation>
    <scope>NUCLEOTIDE SEQUENCE [LARGE SCALE GENOMIC DNA]</scope>
    <source>
        <strain evidence="4 5">TPS81</strain>
    </source>
</reference>
<evidence type="ECO:0000313" key="5">
    <source>
        <dbReference type="Proteomes" id="UP000253318"/>
    </source>
</evidence>
<feature type="transmembrane region" description="Helical" evidence="2">
    <location>
        <begin position="75"/>
        <end position="95"/>
    </location>
</feature>
<comment type="caution">
    <text evidence="4">The sequence shown here is derived from an EMBL/GenBank/DDBJ whole genome shotgun (WGS) entry which is preliminary data.</text>
</comment>
<evidence type="ECO:0000256" key="1">
    <source>
        <dbReference type="SAM" id="MobiDB-lite"/>
    </source>
</evidence>
<dbReference type="Proteomes" id="UP000253318">
    <property type="component" value="Unassembled WGS sequence"/>
</dbReference>
<proteinExistence type="predicted"/>
<dbReference type="Pfam" id="PF02517">
    <property type="entry name" value="Rce1-like"/>
    <property type="match status" value="1"/>
</dbReference>
<feature type="compositionally biased region" description="Low complexity" evidence="1">
    <location>
        <begin position="112"/>
        <end position="125"/>
    </location>
</feature>
<keyword evidence="2" id="KW-1133">Transmembrane helix</keyword>
<dbReference type="EMBL" id="QEIN01000113">
    <property type="protein sequence ID" value="RCV57336.1"/>
    <property type="molecule type" value="Genomic_DNA"/>
</dbReference>
<feature type="region of interest" description="Disordered" evidence="1">
    <location>
        <begin position="99"/>
        <end position="126"/>
    </location>
</feature>
<sequence length="244" mass="25599">MVVYAAIGEPLLGRWAFARLRRRRSSDPRALGRFYVLTIVLQWSWVAAIAAILVLSPGLRPGDLGLRAPHELLPLLTGAGTVAAVLAVWGAAAGARRRSGRRRGAAPERGEAAGSAAAERPAPGSHVAAVLAPRSRRERRLALAVSVTAGVCEELLYRGLFIAFGVALGLPLWAAAVLSCLLFAVAHVYQGWWGLVGPGLLGALFTLTYLGTGSLLIPVVLHLAIDLGGLLFAGSGRRRRVAAA</sequence>
<keyword evidence="2" id="KW-0812">Transmembrane</keyword>
<evidence type="ECO:0000256" key="2">
    <source>
        <dbReference type="SAM" id="Phobius"/>
    </source>
</evidence>
<dbReference type="InterPro" id="IPR003675">
    <property type="entry name" value="Rce1/LyrA-like_dom"/>
</dbReference>
<gene>
    <name evidence="4" type="ORF">DEF24_15395</name>
</gene>